<feature type="region of interest" description="Disordered" evidence="1">
    <location>
        <begin position="148"/>
        <end position="193"/>
    </location>
</feature>
<feature type="region of interest" description="Disordered" evidence="1">
    <location>
        <begin position="1"/>
        <end position="44"/>
    </location>
</feature>
<feature type="compositionally biased region" description="Acidic residues" evidence="1">
    <location>
        <begin position="148"/>
        <end position="166"/>
    </location>
</feature>
<feature type="compositionally biased region" description="Acidic residues" evidence="1">
    <location>
        <begin position="176"/>
        <end position="193"/>
    </location>
</feature>
<accession>A0AAV5TM53</accession>
<feature type="compositionally biased region" description="Basic and acidic residues" evidence="1">
    <location>
        <begin position="698"/>
        <end position="707"/>
    </location>
</feature>
<evidence type="ECO:0000313" key="2">
    <source>
        <dbReference type="EMBL" id="GMS95401.1"/>
    </source>
</evidence>
<protein>
    <recommendedName>
        <fullName evidence="4">Myb-like domain-containing protein</fullName>
    </recommendedName>
</protein>
<feature type="compositionally biased region" description="Low complexity" evidence="1">
    <location>
        <begin position="795"/>
        <end position="807"/>
    </location>
</feature>
<feature type="compositionally biased region" description="Basic and acidic residues" evidence="1">
    <location>
        <begin position="881"/>
        <end position="900"/>
    </location>
</feature>
<feature type="compositionally biased region" description="Basic and acidic residues" evidence="1">
    <location>
        <begin position="1248"/>
        <end position="1282"/>
    </location>
</feature>
<dbReference type="PANTHER" id="PTHR36812">
    <property type="entry name" value="NEUROFILAMENT TRIPLET M PROTEIN-LIKE PROTEIN"/>
    <property type="match status" value="1"/>
</dbReference>
<proteinExistence type="predicted"/>
<feature type="compositionally biased region" description="Basic and acidic residues" evidence="1">
    <location>
        <begin position="673"/>
        <end position="686"/>
    </location>
</feature>
<feature type="compositionally biased region" description="Acidic residues" evidence="1">
    <location>
        <begin position="708"/>
        <end position="717"/>
    </location>
</feature>
<gene>
    <name evidence="2" type="ORF">PENTCL1PPCAC_17576</name>
</gene>
<feature type="compositionally biased region" description="Polar residues" evidence="1">
    <location>
        <begin position="1"/>
        <end position="21"/>
    </location>
</feature>
<dbReference type="Proteomes" id="UP001432027">
    <property type="component" value="Unassembled WGS sequence"/>
</dbReference>
<dbReference type="EMBL" id="BTSX01000004">
    <property type="protein sequence ID" value="GMS95401.1"/>
    <property type="molecule type" value="Genomic_DNA"/>
</dbReference>
<evidence type="ECO:0000313" key="3">
    <source>
        <dbReference type="Proteomes" id="UP001432027"/>
    </source>
</evidence>
<feature type="region of interest" description="Disordered" evidence="1">
    <location>
        <begin position="881"/>
        <end position="902"/>
    </location>
</feature>
<evidence type="ECO:0000256" key="1">
    <source>
        <dbReference type="SAM" id="MobiDB-lite"/>
    </source>
</evidence>
<reference evidence="2" key="1">
    <citation type="submission" date="2023-10" db="EMBL/GenBank/DDBJ databases">
        <title>Genome assembly of Pristionchus species.</title>
        <authorList>
            <person name="Yoshida K."/>
            <person name="Sommer R.J."/>
        </authorList>
    </citation>
    <scope>NUCLEOTIDE SEQUENCE</scope>
    <source>
        <strain evidence="2">RS0144</strain>
    </source>
</reference>
<feature type="region of interest" description="Disordered" evidence="1">
    <location>
        <begin position="1248"/>
        <end position="1311"/>
    </location>
</feature>
<feature type="compositionally biased region" description="Basic and acidic residues" evidence="1">
    <location>
        <begin position="1289"/>
        <end position="1304"/>
    </location>
</feature>
<feature type="compositionally biased region" description="Basic and acidic residues" evidence="1">
    <location>
        <begin position="935"/>
        <end position="944"/>
    </location>
</feature>
<dbReference type="PANTHER" id="PTHR36812:SF9">
    <property type="entry name" value="MYB-LIKE PROTEIN X ISOFORM X1"/>
    <property type="match status" value="1"/>
</dbReference>
<feature type="compositionally biased region" description="Acidic residues" evidence="1">
    <location>
        <begin position="648"/>
        <end position="667"/>
    </location>
</feature>
<evidence type="ECO:0008006" key="4">
    <source>
        <dbReference type="Google" id="ProtNLM"/>
    </source>
</evidence>
<feature type="non-terminal residue" evidence="2">
    <location>
        <position position="1"/>
    </location>
</feature>
<comment type="caution">
    <text evidence="2">The sequence shown here is derived from an EMBL/GenBank/DDBJ whole genome shotgun (WGS) entry which is preliminary data.</text>
</comment>
<feature type="region of interest" description="Disordered" evidence="1">
    <location>
        <begin position="646"/>
        <end position="868"/>
    </location>
</feature>
<feature type="compositionally biased region" description="Polar residues" evidence="1">
    <location>
        <begin position="849"/>
        <end position="861"/>
    </location>
</feature>
<sequence>HQSARMSGSEEQPCSSKNIPSTPRRSLQSDRRRRSKQKDPSIELNDEDKRKLLREYADTDQNLEKFAQAHNMTALNVKSVLRSLIKNHHALARVLGTNAPDDSIDGVRITRSKTKALQDSSNQGVDMTSNVPIKRGNTWVDLRFNEDDEYDNDYRPDEDDSEDEIGTDSSPHGTSDEDESEHLSEMDEDEDENEHNLTIVENNEDDSMNDEVLNSSDFPFQDRSESAASLTLNAMMGEDDEPSNDFDYKLFVDNLNMDNIPYDEDDEDPEFMVPTDDLFRDEIDDERTDFWSSTITLKEVEGLVEDIVPSHRYPELARNLSPPLRQTEATRHGATVEMRAVTATKTVVESERRVVALREHIFTAHHRKQLRAQFEQHVQLLTQSFVGCYFEPLLEEEKEKARKMIEGLNMTAHATSHLGKKSAFYISNLAFAVDTVNGMVDRRFARPIRPLAKEHLTIPRPILSVTKEVLCSSRAILYPHLVSQHRLTQSIGSCGWSHNEIILLAMALNRHEKEPINHRLPQQGRYCIIAENCMPWRTMNELRWQFNGLKRGLTRNGKTRHNREFFDVVEGNKKMMWTPPLRAKLGWTMIKWQKNALPPWYDFREMKRKSIEVIEIEKEDEPENKIMRKERRIEEGDDEMEAIVIVEDGGDEDEERREGEEGGEGGDEGGVAGDREEEIREEERGGEGGVEGEEEGGGGEKEQREEDMGNMETDEEESREKEKEDIEEREEIREKEKENIESYSLDEDECAMDSIEKGAIGRSPEEIEGVRGEESGRGDGDGLPIDFSHLMNEMSPSGPSTRRTPSPKLRSTTPDDKSYLPATPGKRLPSPTEESLPWMEMLKRDYSSPPRSQSPPANSRIKTPGGTMDYVDSLIGYFGTPEREEIEKGKKKEGGAETVKRSSAYSNLFGDFDFDESDGDEEMTSVNEKKLVVKKEKEKEKEEGGSLEGAESVVSTAIEDKPDTEFVSPEVPVKPRNKRTTRVEKEKRGLAAINDSSFRLRVITALAKKASDDIRSRMNMHISIFKQIQDIFSQSIDKKDRERMFTSMLPVLSSAHKEVLYLLSAFSPVSSLPRSLVLSQTRHSYVAAIHIMSIIYAYMSKIQRRISYRQLLKMIVEAHSKGGTENVLSALKEVLVNDPLLMRVLSEYTTPSSPSKNSSVWEVIDIRKGEEAFSIFNDNAGIERVDLCEVMGGVPNKKMILQQGKELSNLMINHDGEPILRNKDGKYKEITVMSDKQMEEEKVARAMEKEEEKKAKQREKTKERMKAVKKAKMMERREERAREKKKQKERIIEEEERKKGEKDAPPSLPFNRDMDKALLLMYNEVQRVTKRAVRRMNVDIPYSSNFTLEQLQARLDFLLSMAD</sequence>
<feature type="compositionally biased region" description="Basic and acidic residues" evidence="1">
    <location>
        <begin position="763"/>
        <end position="780"/>
    </location>
</feature>
<organism evidence="2 3">
    <name type="scientific">Pristionchus entomophagus</name>
    <dbReference type="NCBI Taxonomy" id="358040"/>
    <lineage>
        <taxon>Eukaryota</taxon>
        <taxon>Metazoa</taxon>
        <taxon>Ecdysozoa</taxon>
        <taxon>Nematoda</taxon>
        <taxon>Chromadorea</taxon>
        <taxon>Rhabditida</taxon>
        <taxon>Rhabditina</taxon>
        <taxon>Diplogasteromorpha</taxon>
        <taxon>Diplogasteroidea</taxon>
        <taxon>Neodiplogasteridae</taxon>
        <taxon>Pristionchus</taxon>
    </lineage>
</organism>
<feature type="region of interest" description="Disordered" evidence="1">
    <location>
        <begin position="935"/>
        <end position="985"/>
    </location>
</feature>
<feature type="compositionally biased region" description="Basic and acidic residues" evidence="1">
    <location>
        <begin position="718"/>
        <end position="740"/>
    </location>
</feature>
<name>A0AAV5TM53_9BILA</name>
<keyword evidence="3" id="KW-1185">Reference proteome</keyword>